<name>A0A0R3D729_9BRAD</name>
<keyword evidence="1" id="KW-0472">Membrane</keyword>
<dbReference type="AlphaFoldDB" id="A0A0R3D729"/>
<organism evidence="2 3">
    <name type="scientific">Bradyrhizobium manausense</name>
    <dbReference type="NCBI Taxonomy" id="989370"/>
    <lineage>
        <taxon>Bacteria</taxon>
        <taxon>Pseudomonadati</taxon>
        <taxon>Pseudomonadota</taxon>
        <taxon>Alphaproteobacteria</taxon>
        <taxon>Hyphomicrobiales</taxon>
        <taxon>Nitrobacteraceae</taxon>
        <taxon>Bradyrhizobium</taxon>
    </lineage>
</organism>
<comment type="caution">
    <text evidence="2">The sequence shown here is derived from an EMBL/GenBank/DDBJ whole genome shotgun (WGS) entry which is preliminary data.</text>
</comment>
<evidence type="ECO:0000313" key="3">
    <source>
        <dbReference type="Proteomes" id="UP000051936"/>
    </source>
</evidence>
<sequence>MAEGGIRTHLVGTAVFKFGRRSVALCWHVQLVRISSRFGRATVQSVHRVSPNLGPRRTSITVLLGILGTVVAALLRANIRVWTALALGLFVIGLSAALIACAQPCGSGRDLAIGHALLVGDAVDDDGRPAVFLTIKRSWPGAVLVR</sequence>
<evidence type="ECO:0000313" key="2">
    <source>
        <dbReference type="EMBL" id="KRQ03218.1"/>
    </source>
</evidence>
<evidence type="ECO:0000256" key="1">
    <source>
        <dbReference type="SAM" id="Phobius"/>
    </source>
</evidence>
<feature type="transmembrane region" description="Helical" evidence="1">
    <location>
        <begin position="81"/>
        <end position="102"/>
    </location>
</feature>
<gene>
    <name evidence="2" type="ORF">AOQ71_31270</name>
</gene>
<proteinExistence type="predicted"/>
<accession>A0A0R3D729</accession>
<keyword evidence="1" id="KW-0812">Transmembrane</keyword>
<dbReference type="Proteomes" id="UP000051936">
    <property type="component" value="Unassembled WGS sequence"/>
</dbReference>
<keyword evidence="1" id="KW-1133">Transmembrane helix</keyword>
<dbReference type="STRING" id="989370.AOQ71_31270"/>
<keyword evidence="3" id="KW-1185">Reference proteome</keyword>
<dbReference type="EMBL" id="LJYG01000108">
    <property type="protein sequence ID" value="KRQ03218.1"/>
    <property type="molecule type" value="Genomic_DNA"/>
</dbReference>
<protein>
    <submittedName>
        <fullName evidence="2">Uncharacterized protein</fullName>
    </submittedName>
</protein>
<reference evidence="2 3" key="1">
    <citation type="submission" date="2015-09" db="EMBL/GenBank/DDBJ databases">
        <title>Draft Genome Sequence of Bradyrhizobium manausense Strain BR 3351T, a Novel Symbiotic Nitrogen-Fixing Alphaproteobacterium Isolated from Brazilian Amazon Rain Forest.</title>
        <authorList>
            <person name="De Araujo J.L."/>
            <person name="Zilli J.E."/>
        </authorList>
    </citation>
    <scope>NUCLEOTIDE SEQUENCE [LARGE SCALE GENOMIC DNA]</scope>
    <source>
        <strain evidence="2 3">BR3351</strain>
    </source>
</reference>
<feature type="transmembrane region" description="Helical" evidence="1">
    <location>
        <begin position="58"/>
        <end position="75"/>
    </location>
</feature>